<comment type="caution">
    <text evidence="1">The sequence shown here is derived from an EMBL/GenBank/DDBJ whole genome shotgun (WGS) entry which is preliminary data.</text>
</comment>
<dbReference type="EMBL" id="LGUA01000131">
    <property type="protein sequence ID" value="OAX83824.1"/>
    <property type="molecule type" value="Genomic_DNA"/>
</dbReference>
<dbReference type="Proteomes" id="UP000091918">
    <property type="component" value="Unassembled WGS sequence"/>
</dbReference>
<proteinExistence type="predicted"/>
<gene>
    <name evidence="1" type="ORF">ACJ72_01803</name>
</gene>
<name>A0A1B7P468_9EURO</name>
<accession>A0A1B7P468</accession>
<keyword evidence="2" id="KW-1185">Reference proteome</keyword>
<reference evidence="1 2" key="1">
    <citation type="submission" date="2015-07" db="EMBL/GenBank/DDBJ databases">
        <title>Emmonsia species relationships and genome sequence.</title>
        <authorList>
            <person name="Cuomo C.A."/>
            <person name="Schwartz I.S."/>
            <person name="Kenyon C."/>
            <person name="de Hoog G.S."/>
            <person name="Govender N.P."/>
            <person name="Botha A."/>
            <person name="Moreno L."/>
            <person name="de Vries M."/>
            <person name="Munoz J.F."/>
            <person name="Stielow J.B."/>
        </authorList>
    </citation>
    <scope>NUCLEOTIDE SEQUENCE [LARGE SCALE GENOMIC DNA]</scope>
    <source>
        <strain evidence="1 2">CBS 136260</strain>
    </source>
</reference>
<evidence type="ECO:0000313" key="1">
    <source>
        <dbReference type="EMBL" id="OAX83824.1"/>
    </source>
</evidence>
<dbReference type="AlphaFoldDB" id="A0A1B7P468"/>
<sequence>MESSGFHIPTILFPIQLPNINFRPGKSFWNLPQGIPHLRLPSTCANKSDFHRD</sequence>
<protein>
    <submittedName>
        <fullName evidence="1">Uncharacterized protein</fullName>
    </submittedName>
</protein>
<evidence type="ECO:0000313" key="2">
    <source>
        <dbReference type="Proteomes" id="UP000091918"/>
    </source>
</evidence>
<organism evidence="1 2">
    <name type="scientific">Emergomyces africanus</name>
    <dbReference type="NCBI Taxonomy" id="1955775"/>
    <lineage>
        <taxon>Eukaryota</taxon>
        <taxon>Fungi</taxon>
        <taxon>Dikarya</taxon>
        <taxon>Ascomycota</taxon>
        <taxon>Pezizomycotina</taxon>
        <taxon>Eurotiomycetes</taxon>
        <taxon>Eurotiomycetidae</taxon>
        <taxon>Onygenales</taxon>
        <taxon>Ajellomycetaceae</taxon>
        <taxon>Emergomyces</taxon>
    </lineage>
</organism>